<dbReference type="InterPro" id="IPR006179">
    <property type="entry name" value="5_nucleotidase/apyrase"/>
</dbReference>
<gene>
    <name evidence="5" type="ORF">WR164_13310</name>
</gene>
<dbReference type="Pfam" id="PF00149">
    <property type="entry name" value="Metallophos"/>
    <property type="match status" value="1"/>
</dbReference>
<comment type="caution">
    <text evidence="5">The sequence shown here is derived from an EMBL/GenBank/DDBJ whole genome shotgun (WGS) entry which is preliminary data.</text>
</comment>
<dbReference type="PANTHER" id="PTHR11575:SF6">
    <property type="entry name" value="2',3'-CYCLIC-NUCLEOTIDE 2'-PHOSPHODIESTERASE_3'-NUCLEOTIDASE"/>
    <property type="match status" value="1"/>
</dbReference>
<dbReference type="GO" id="GO:0000166">
    <property type="term" value="F:nucleotide binding"/>
    <property type="evidence" value="ECO:0007669"/>
    <property type="project" value="UniProtKB-KW"/>
</dbReference>
<dbReference type="PANTHER" id="PTHR11575">
    <property type="entry name" value="5'-NUCLEOTIDASE-RELATED"/>
    <property type="match status" value="1"/>
</dbReference>
<feature type="domain" description="Calcineurin-like phosphoesterase" evidence="3">
    <location>
        <begin position="4"/>
        <end position="238"/>
    </location>
</feature>
<organism evidence="5 6">
    <name type="scientific">Philodulcilactobacillus myokoensis</name>
    <dbReference type="NCBI Taxonomy" id="2929573"/>
    <lineage>
        <taxon>Bacteria</taxon>
        <taxon>Bacillati</taxon>
        <taxon>Bacillota</taxon>
        <taxon>Bacilli</taxon>
        <taxon>Lactobacillales</taxon>
        <taxon>Lactobacillaceae</taxon>
        <taxon>Philodulcilactobacillus</taxon>
    </lineage>
</organism>
<dbReference type="InterPro" id="IPR004843">
    <property type="entry name" value="Calcineurin-like_PHP"/>
</dbReference>
<name>A0A9W6B1W9_9LACO</name>
<dbReference type="AlphaFoldDB" id="A0A9W6B1W9"/>
<evidence type="ECO:0000313" key="5">
    <source>
        <dbReference type="EMBL" id="GLB47352.1"/>
    </source>
</evidence>
<accession>A0A9W6B1W9</accession>
<feature type="domain" description="5'-Nucleotidase C-terminal" evidence="4">
    <location>
        <begin position="325"/>
        <end position="482"/>
    </location>
</feature>
<dbReference type="PROSITE" id="PS00786">
    <property type="entry name" value="5_NUCLEOTIDASE_2"/>
    <property type="match status" value="1"/>
</dbReference>
<dbReference type="InterPro" id="IPR006146">
    <property type="entry name" value="5'-Nucleotdase_CS"/>
</dbReference>
<dbReference type="GO" id="GO:0030288">
    <property type="term" value="C:outer membrane-bounded periplasmic space"/>
    <property type="evidence" value="ECO:0007669"/>
    <property type="project" value="TreeGrafter"/>
</dbReference>
<reference evidence="5" key="2">
    <citation type="journal article" date="2023" name="PLoS ONE">
        <title>Philodulcilactobacillus myokoensis gen. nov., sp. nov., a fructophilic, acidophilic, and agar-phobic lactic acid bacterium isolated from fermented vegetable extracts.</title>
        <authorList>
            <person name="Kouya T."/>
            <person name="Ishiyama Y."/>
            <person name="Ohashi S."/>
            <person name="Kumakubo R."/>
            <person name="Yamazaki T."/>
            <person name="Otaki T."/>
        </authorList>
    </citation>
    <scope>NUCLEOTIDE SEQUENCE</scope>
    <source>
        <strain evidence="5">WR16-4</strain>
    </source>
</reference>
<keyword evidence="2" id="KW-0547">Nucleotide-binding</keyword>
<dbReference type="SUPFAM" id="SSF56300">
    <property type="entry name" value="Metallo-dependent phosphatases"/>
    <property type="match status" value="1"/>
</dbReference>
<proteinExistence type="inferred from homology"/>
<keyword evidence="2" id="KW-0378">Hydrolase</keyword>
<keyword evidence="6" id="KW-1185">Reference proteome</keyword>
<dbReference type="GO" id="GO:0046872">
    <property type="term" value="F:metal ion binding"/>
    <property type="evidence" value="ECO:0007669"/>
    <property type="project" value="InterPro"/>
</dbReference>
<dbReference type="Proteomes" id="UP001144204">
    <property type="component" value="Unassembled WGS sequence"/>
</dbReference>
<dbReference type="InterPro" id="IPR036907">
    <property type="entry name" value="5'-Nucleotdase_C_sf"/>
</dbReference>
<dbReference type="RefSeq" id="WP_286136816.1">
    <property type="nucleotide sequence ID" value="NZ_BRPL01000002.1"/>
</dbReference>
<dbReference type="InterPro" id="IPR029052">
    <property type="entry name" value="Metallo-depent_PP-like"/>
</dbReference>
<dbReference type="PROSITE" id="PS00785">
    <property type="entry name" value="5_NUCLEOTIDASE_1"/>
    <property type="match status" value="1"/>
</dbReference>
<sequence length="520" mass="58793">MKLTILATSDTHGYVSPTNYVNSNANMPFGLERAASCIKEQQGKHPNNITIDNGDFLEGSPMTYYMAKIKHQKSAKQLCDAFNLIHYNYGIVGNHEFNYGLNYLKNTIRDSKRQFLCANVIDQDGHHPLGKPYDIKNINGVKVGILGVTTQGATKWESPSNIAGLKFISVVKCAKKYIPILRKQADVVIVAYHGGFERDMNGKPTEVIRNENESENESYSLLKNVKGIDALVSGHQHRILHDHLFGVPFIQAGHRGAYVGRITLDLKKQGQHWQVIDSQPDLIKTDTYEPDQSIVKEIHPLKNQVEAWLNKPLAKINGSLEFNDAFKARTHETNYIEFIQKVQMETMGADISATALFNNEAHGFENPITMRNIITNYIFPNKLALVKITGKDLKAAIEKSAQYFDVRNGKITISKDYLYPKPRHYNYDMYEGIDYVINASKPLNHRVVKLTYHGKPVSDDQELKIVLNQYRAAGGGDFTMFSNQKVIKRNSVTMSHTIADYLVKHPVINATNNHNFKVIK</sequence>
<dbReference type="PRINTS" id="PR01607">
    <property type="entry name" value="APYRASEFAMLY"/>
</dbReference>
<dbReference type="Gene3D" id="3.90.780.10">
    <property type="entry name" value="5'-Nucleotidase, C-terminal domain"/>
    <property type="match status" value="1"/>
</dbReference>
<keyword evidence="1" id="KW-0732">Signal</keyword>
<evidence type="ECO:0000313" key="6">
    <source>
        <dbReference type="Proteomes" id="UP001144204"/>
    </source>
</evidence>
<evidence type="ECO:0000259" key="4">
    <source>
        <dbReference type="Pfam" id="PF02872"/>
    </source>
</evidence>
<evidence type="ECO:0000256" key="2">
    <source>
        <dbReference type="RuleBase" id="RU362119"/>
    </source>
</evidence>
<dbReference type="Pfam" id="PF02872">
    <property type="entry name" value="5_nucleotid_C"/>
    <property type="match status" value="1"/>
</dbReference>
<comment type="similarity">
    <text evidence="2">Belongs to the 5'-nucleotidase family.</text>
</comment>
<dbReference type="Gene3D" id="3.60.21.10">
    <property type="match status" value="1"/>
</dbReference>
<dbReference type="SUPFAM" id="SSF55816">
    <property type="entry name" value="5'-nucleotidase (syn. UDP-sugar hydrolase), C-terminal domain"/>
    <property type="match status" value="1"/>
</dbReference>
<dbReference type="GO" id="GO:0009166">
    <property type="term" value="P:nucleotide catabolic process"/>
    <property type="evidence" value="ECO:0007669"/>
    <property type="project" value="InterPro"/>
</dbReference>
<dbReference type="EMBL" id="BRPL01000002">
    <property type="protein sequence ID" value="GLB47352.1"/>
    <property type="molecule type" value="Genomic_DNA"/>
</dbReference>
<reference evidence="5" key="1">
    <citation type="submission" date="2022-07" db="EMBL/GenBank/DDBJ databases">
        <authorList>
            <person name="Kouya T."/>
            <person name="Ishiyama Y."/>
        </authorList>
    </citation>
    <scope>NUCLEOTIDE SEQUENCE</scope>
    <source>
        <strain evidence="5">WR16-4</strain>
    </source>
</reference>
<protein>
    <submittedName>
        <fullName evidence="5">5'-nucleotidase</fullName>
    </submittedName>
</protein>
<evidence type="ECO:0000256" key="1">
    <source>
        <dbReference type="ARBA" id="ARBA00022729"/>
    </source>
</evidence>
<evidence type="ECO:0000259" key="3">
    <source>
        <dbReference type="Pfam" id="PF00149"/>
    </source>
</evidence>
<dbReference type="GO" id="GO:0016788">
    <property type="term" value="F:hydrolase activity, acting on ester bonds"/>
    <property type="evidence" value="ECO:0007669"/>
    <property type="project" value="InterPro"/>
</dbReference>
<dbReference type="InterPro" id="IPR008334">
    <property type="entry name" value="5'-Nucleotdase_C"/>
</dbReference>